<dbReference type="OrthoDB" id="9131849at2"/>
<proteinExistence type="predicted"/>
<evidence type="ECO:0000313" key="5">
    <source>
        <dbReference type="Proteomes" id="UP000186736"/>
    </source>
</evidence>
<keyword evidence="2" id="KW-0597">Phosphoprotein</keyword>
<dbReference type="SUPFAM" id="SSF47226">
    <property type="entry name" value="Histidine-containing phosphotransfer domain, HPT domain"/>
    <property type="match status" value="1"/>
</dbReference>
<comment type="caution">
    <text evidence="4">The sequence shown here is derived from an EMBL/GenBank/DDBJ whole genome shotgun (WGS) entry which is preliminary data.</text>
</comment>
<evidence type="ECO:0000313" key="4">
    <source>
        <dbReference type="EMBL" id="OLS63503.1"/>
    </source>
</evidence>
<dbReference type="EMBL" id="MKZO01000012">
    <property type="protein sequence ID" value="OLS63503.1"/>
    <property type="molecule type" value="Genomic_DNA"/>
</dbReference>
<dbReference type="AlphaFoldDB" id="A0A1Q9R7W1"/>
<protein>
    <recommendedName>
        <fullName evidence="3">HPt domain-containing protein</fullName>
    </recommendedName>
</protein>
<reference evidence="4 5" key="1">
    <citation type="submission" date="2016-10" db="EMBL/GenBank/DDBJ databases">
        <title>Genome Sequence of Pseudomonas putida GM4FR.</title>
        <authorList>
            <person name="Poehlein A."/>
            <person name="Wemheuer F."/>
            <person name="Hollensteiner J."/>
            <person name="Wemheuer B."/>
        </authorList>
    </citation>
    <scope>NUCLEOTIDE SEQUENCE [LARGE SCALE GENOMIC DNA]</scope>
    <source>
        <strain evidence="4 5">GM4FR</strain>
    </source>
</reference>
<organism evidence="4 5">
    <name type="scientific">Pseudomonas putida</name>
    <name type="common">Arthrobacter siderocapsulatus</name>
    <dbReference type="NCBI Taxonomy" id="303"/>
    <lineage>
        <taxon>Bacteria</taxon>
        <taxon>Pseudomonadati</taxon>
        <taxon>Pseudomonadota</taxon>
        <taxon>Gammaproteobacteria</taxon>
        <taxon>Pseudomonadales</taxon>
        <taxon>Pseudomonadaceae</taxon>
        <taxon>Pseudomonas</taxon>
    </lineage>
</organism>
<dbReference type="RefSeq" id="WP_075802641.1">
    <property type="nucleotide sequence ID" value="NZ_MKZO01000012.1"/>
</dbReference>
<dbReference type="InterPro" id="IPR036641">
    <property type="entry name" value="HPT_dom_sf"/>
</dbReference>
<dbReference type="Gene3D" id="1.20.120.160">
    <property type="entry name" value="HPT domain"/>
    <property type="match status" value="1"/>
</dbReference>
<dbReference type="GO" id="GO:0000160">
    <property type="term" value="P:phosphorelay signal transduction system"/>
    <property type="evidence" value="ECO:0007669"/>
    <property type="project" value="UniProtKB-KW"/>
</dbReference>
<dbReference type="Proteomes" id="UP000186736">
    <property type="component" value="Unassembled WGS sequence"/>
</dbReference>
<keyword evidence="1" id="KW-0902">Two-component regulatory system</keyword>
<evidence type="ECO:0000256" key="2">
    <source>
        <dbReference type="PROSITE-ProRule" id="PRU00110"/>
    </source>
</evidence>
<dbReference type="Pfam" id="PF01627">
    <property type="entry name" value="Hpt"/>
    <property type="match status" value="1"/>
</dbReference>
<dbReference type="InterPro" id="IPR008207">
    <property type="entry name" value="Sig_transdc_His_kin_Hpt_dom"/>
</dbReference>
<evidence type="ECO:0000256" key="1">
    <source>
        <dbReference type="ARBA" id="ARBA00023012"/>
    </source>
</evidence>
<gene>
    <name evidence="4" type="ORF">PSEMO_16420</name>
</gene>
<feature type="domain" description="HPt" evidence="3">
    <location>
        <begin position="15"/>
        <end position="108"/>
    </location>
</feature>
<accession>A0A1Q9R7W1</accession>
<sequence length="115" mass="13363">MSDSHVDRKVLSDLQDVMGDDYLKLLETFLYDSEGRLESLYRARDAEGLRLAAHSFKGSASNMGAHELAELCRQVEERVHNHSLFAIEHLINEVRREFVEVRKIFRDECKRVQVS</sequence>
<dbReference type="CDD" id="cd00088">
    <property type="entry name" value="HPT"/>
    <property type="match status" value="1"/>
</dbReference>
<feature type="modified residue" description="Phosphohistidine" evidence="2">
    <location>
        <position position="54"/>
    </location>
</feature>
<dbReference type="PROSITE" id="PS50894">
    <property type="entry name" value="HPT"/>
    <property type="match status" value="1"/>
</dbReference>
<dbReference type="GO" id="GO:0004672">
    <property type="term" value="F:protein kinase activity"/>
    <property type="evidence" value="ECO:0007669"/>
    <property type="project" value="UniProtKB-ARBA"/>
</dbReference>
<evidence type="ECO:0000259" key="3">
    <source>
        <dbReference type="PROSITE" id="PS50894"/>
    </source>
</evidence>
<name>A0A1Q9R7W1_PSEPU</name>